<reference evidence="1 2" key="1">
    <citation type="submission" date="2018-09" db="EMBL/GenBank/DDBJ databases">
        <title>Bacillus saliacetes sp. nov., isolated from Thai shrimp paste (Ka-pi).</title>
        <authorList>
            <person name="Daroonpunt R."/>
            <person name="Tanasupawat S."/>
            <person name="Yiamsombut S."/>
        </authorList>
    </citation>
    <scope>NUCLEOTIDE SEQUENCE [LARGE SCALE GENOMIC DNA]</scope>
    <source>
        <strain evidence="1 2">SKP7-4</strain>
    </source>
</reference>
<dbReference type="AlphaFoldDB" id="A0A3A1QTH6"/>
<dbReference type="EMBL" id="QXIR01000025">
    <property type="protein sequence ID" value="RIW30719.1"/>
    <property type="molecule type" value="Genomic_DNA"/>
</dbReference>
<proteinExistence type="predicted"/>
<gene>
    <name evidence="1" type="ORF">D3H55_16445</name>
</gene>
<keyword evidence="2" id="KW-1185">Reference proteome</keyword>
<dbReference type="Pfam" id="PF02810">
    <property type="entry name" value="SEC-C"/>
    <property type="match status" value="1"/>
</dbReference>
<dbReference type="PANTHER" id="PTHR33747">
    <property type="entry name" value="UPF0225 PROTEIN SCO1677"/>
    <property type="match status" value="1"/>
</dbReference>
<organism evidence="1 2">
    <name type="scientific">Bacillus salacetis</name>
    <dbReference type="NCBI Taxonomy" id="2315464"/>
    <lineage>
        <taxon>Bacteria</taxon>
        <taxon>Bacillati</taxon>
        <taxon>Bacillota</taxon>
        <taxon>Bacilli</taxon>
        <taxon>Bacillales</taxon>
        <taxon>Bacillaceae</taxon>
        <taxon>Bacillus</taxon>
    </lineage>
</organism>
<evidence type="ECO:0000313" key="1">
    <source>
        <dbReference type="EMBL" id="RIW30719.1"/>
    </source>
</evidence>
<name>A0A3A1QTH6_9BACI</name>
<sequence length="401" mass="45613">MVSDKNQEQAVGSALSELHEYMDEEAEKQYKKFWHEINLPLTLKEGLSTYTKAELDAIRRNMEIANASSLKKADLQKVLEERIPDLGSQYLLWDDERFGLLAKIAEKGGYLSPADLEADQVAYIRCTGLIFSGSRKGKPVLAVPAKLIEPVRKLAGNDEVKAVISRNTEWINLTKGLLYYYGTLSIDSLMDLMEKYTGKTLELKSYLQVIHEAIYFRSDIHIDEAGFSNRRVFDPKKVLQEQQSRSGLSYYPFTKQQLMAAGEPDFVDRSKAYMELVRYLIKNYSIDKEGADEIAEECLYAANIGHGPNDVMEYLSYTIEFDNLETVQEVMGRVVNVMNHTRQWNLKGHTPGELFQEEKDHLRPLPSGGPILTKRREVAKVGRNEPCPCGSGKKYKKCCGR</sequence>
<dbReference type="Gene3D" id="3.10.450.50">
    <property type="match status" value="1"/>
</dbReference>
<evidence type="ECO:0008006" key="3">
    <source>
        <dbReference type="Google" id="ProtNLM"/>
    </source>
</evidence>
<dbReference type="OrthoDB" id="9814022at2"/>
<dbReference type="InterPro" id="IPR004027">
    <property type="entry name" value="SEC_C_motif"/>
</dbReference>
<evidence type="ECO:0000313" key="2">
    <source>
        <dbReference type="Proteomes" id="UP000265801"/>
    </source>
</evidence>
<dbReference type="PANTHER" id="PTHR33747:SF1">
    <property type="entry name" value="ADENYLATE CYCLASE-ASSOCIATED CAP C-TERMINAL DOMAIN-CONTAINING PROTEIN"/>
    <property type="match status" value="1"/>
</dbReference>
<comment type="caution">
    <text evidence="1">The sequence shown here is derived from an EMBL/GenBank/DDBJ whole genome shotgun (WGS) entry which is preliminary data.</text>
</comment>
<dbReference type="Proteomes" id="UP000265801">
    <property type="component" value="Unassembled WGS sequence"/>
</dbReference>
<protein>
    <recommendedName>
        <fullName evidence="3">Zinc chelation protein SecC</fullName>
    </recommendedName>
</protein>
<dbReference type="SUPFAM" id="SSF103642">
    <property type="entry name" value="Sec-C motif"/>
    <property type="match status" value="1"/>
</dbReference>
<accession>A0A3A1QTH6</accession>